<feature type="domain" description="Purine catabolism PurC-like" evidence="3">
    <location>
        <begin position="50"/>
        <end position="173"/>
    </location>
</feature>
<reference evidence="6 7" key="1">
    <citation type="journal article" date="2019" name="Int. J. Syst. Evol. Microbiol.">
        <title>The Global Catalogue of Microorganisms (GCM) 10K type strain sequencing project: providing services to taxonomists for standard genome sequencing and annotation.</title>
        <authorList>
            <consortium name="The Broad Institute Genomics Platform"/>
            <consortium name="The Broad Institute Genome Sequencing Center for Infectious Disease"/>
            <person name="Wu L."/>
            <person name="Ma J."/>
        </authorList>
    </citation>
    <scope>NUCLEOTIDE SEQUENCE [LARGE SCALE GENOMIC DNA]</scope>
    <source>
        <strain evidence="6 7">JCM 16014</strain>
    </source>
</reference>
<dbReference type="PANTHER" id="PTHR33744:SF1">
    <property type="entry name" value="DNA-BINDING TRANSCRIPTIONAL ACTIVATOR ADER"/>
    <property type="match status" value="1"/>
</dbReference>
<evidence type="ECO:0000313" key="7">
    <source>
        <dbReference type="Proteomes" id="UP001500751"/>
    </source>
</evidence>
<dbReference type="Pfam" id="PF17853">
    <property type="entry name" value="GGDEF_2"/>
    <property type="match status" value="1"/>
</dbReference>
<evidence type="ECO:0000256" key="1">
    <source>
        <dbReference type="ARBA" id="ARBA00006754"/>
    </source>
</evidence>
<dbReference type="InterPro" id="IPR041522">
    <property type="entry name" value="CdaR_GGDEF"/>
</dbReference>
<dbReference type="Gene3D" id="1.10.10.2840">
    <property type="entry name" value="PucR C-terminal helix-turn-helix domain"/>
    <property type="match status" value="1"/>
</dbReference>
<protein>
    <submittedName>
        <fullName evidence="6">PucR family transcriptional regulator</fullName>
    </submittedName>
</protein>
<evidence type="ECO:0000256" key="2">
    <source>
        <dbReference type="SAM" id="MobiDB-lite"/>
    </source>
</evidence>
<evidence type="ECO:0000259" key="5">
    <source>
        <dbReference type="Pfam" id="PF17853"/>
    </source>
</evidence>
<feature type="domain" description="CdaR GGDEF-like" evidence="5">
    <location>
        <begin position="331"/>
        <end position="468"/>
    </location>
</feature>
<evidence type="ECO:0000313" key="6">
    <source>
        <dbReference type="EMBL" id="GAA2061028.1"/>
    </source>
</evidence>
<feature type="region of interest" description="Disordered" evidence="2">
    <location>
        <begin position="1"/>
        <end position="31"/>
    </location>
</feature>
<dbReference type="Pfam" id="PF07905">
    <property type="entry name" value="PucR"/>
    <property type="match status" value="1"/>
</dbReference>
<evidence type="ECO:0000259" key="3">
    <source>
        <dbReference type="Pfam" id="PF07905"/>
    </source>
</evidence>
<dbReference type="Pfam" id="PF13556">
    <property type="entry name" value="HTH_30"/>
    <property type="match status" value="1"/>
</dbReference>
<dbReference type="PANTHER" id="PTHR33744">
    <property type="entry name" value="CARBOHYDRATE DIACID REGULATOR"/>
    <property type="match status" value="1"/>
</dbReference>
<comment type="caution">
    <text evidence="6">The sequence shown here is derived from an EMBL/GenBank/DDBJ whole genome shotgun (WGS) entry which is preliminary data.</text>
</comment>
<dbReference type="InterPro" id="IPR042070">
    <property type="entry name" value="PucR_C-HTH_sf"/>
</dbReference>
<dbReference type="InterPro" id="IPR025736">
    <property type="entry name" value="PucR_C-HTH_dom"/>
</dbReference>
<feature type="domain" description="PucR C-terminal helix-turn-helix" evidence="4">
    <location>
        <begin position="523"/>
        <end position="581"/>
    </location>
</feature>
<name>A0ABN2VFD2_9ACTN</name>
<keyword evidence="7" id="KW-1185">Reference proteome</keyword>
<comment type="similarity">
    <text evidence="1">Belongs to the CdaR family.</text>
</comment>
<dbReference type="Proteomes" id="UP001500751">
    <property type="component" value="Unassembled WGS sequence"/>
</dbReference>
<proteinExistence type="inferred from homology"/>
<dbReference type="EMBL" id="BAAAQN010000081">
    <property type="protein sequence ID" value="GAA2061028.1"/>
    <property type="molecule type" value="Genomic_DNA"/>
</dbReference>
<sequence length="587" mass="62980">MSSTDRPDDDATDPSAPASAPGPAPVTTALPAASAPAPSVYATQYPTVGDVLQLGPVKQGGPRVVAGAAGLDRVVRWVHVTELVDVATILRGGELVLSTGIAWPEDRDRLADFVADLAKLGAAGLVLELGRRYTDSSLPKALLAAAEKHSLPVITLALDTRFVTITEAVHGLIIDAQLAELRASDEVHQTFTELAVEGASPDEVVQQIGRMSGCPVVLENLAHQVLTYSQAGADPAVLLDGWEGRSRSVRTLGRTSHDERSGWLTTVVGARGHDWGRLVLICNDPAPVARLSMLLERAASTLALNRLVERDRDSLERQTHRTLLTAILSHGQPASEVALRARALGVTLDGRRLVGLVLRLRTAAHPTALETQARLRELTDQAAAAIRDRRLSALIGTLDEHSVGLLLALGPQDREDAALDGFAERVRRLVERPTSPSVADGYVIAVGTSVGAVRDARRSLLEAVQVADAAVRQPAGSAPYHRLVDVRLRGLLHLLRDDARLQTFVERELGPLLAYDAERGTDLVRMLTVYVESGRNKSAAADAAHLSRPSFYERLHRIERILSVDLDSVESCLALHVALLALEAIRP</sequence>
<organism evidence="6 7">
    <name type="scientific">Catenulispora yoronensis</name>
    <dbReference type="NCBI Taxonomy" id="450799"/>
    <lineage>
        <taxon>Bacteria</taxon>
        <taxon>Bacillati</taxon>
        <taxon>Actinomycetota</taxon>
        <taxon>Actinomycetes</taxon>
        <taxon>Catenulisporales</taxon>
        <taxon>Catenulisporaceae</taxon>
        <taxon>Catenulispora</taxon>
    </lineage>
</organism>
<feature type="compositionally biased region" description="Low complexity" evidence="2">
    <location>
        <begin position="13"/>
        <end position="31"/>
    </location>
</feature>
<dbReference type="InterPro" id="IPR051448">
    <property type="entry name" value="CdaR-like_regulators"/>
</dbReference>
<accession>A0ABN2VFD2</accession>
<evidence type="ECO:0000259" key="4">
    <source>
        <dbReference type="Pfam" id="PF13556"/>
    </source>
</evidence>
<gene>
    <name evidence="6" type="ORF">GCM10009839_84910</name>
</gene>
<dbReference type="InterPro" id="IPR012914">
    <property type="entry name" value="PucR_dom"/>
</dbReference>